<comment type="caution">
    <text evidence="1">The sequence shown here is derived from an EMBL/GenBank/DDBJ whole genome shotgun (WGS) entry which is preliminary data.</text>
</comment>
<dbReference type="RefSeq" id="WP_069854368.1">
    <property type="nucleotide sequence ID" value="NZ_LNPX01000004.1"/>
</dbReference>
<evidence type="ECO:0000313" key="2">
    <source>
        <dbReference type="Proteomes" id="UP000095464"/>
    </source>
</evidence>
<dbReference type="Proteomes" id="UP000095464">
    <property type="component" value="Unassembled WGS sequence"/>
</dbReference>
<protein>
    <submittedName>
        <fullName evidence="1">Uncharacterized protein</fullName>
    </submittedName>
</protein>
<dbReference type="AlphaFoldDB" id="A0AAP7LUZ8"/>
<proteinExistence type="predicted"/>
<evidence type="ECO:0000313" key="1">
    <source>
        <dbReference type="EMBL" id="OEK58967.1"/>
    </source>
</evidence>
<accession>A0AAP7LUZ8</accession>
<reference evidence="2" key="1">
    <citation type="submission" date="2015-11" db="EMBL/GenBank/DDBJ databases">
        <title>Genomic diversity of Staphylococcus saprophyticus strains from urinary tract infections, animal surfaces, and fermented foods.</title>
        <authorList>
            <person name="Wolfe B.E."/>
        </authorList>
    </citation>
    <scope>NUCLEOTIDE SEQUENCE [LARGE SCALE GENOMIC DNA]</scope>
    <source>
        <strain evidence="2">738_7</strain>
    </source>
</reference>
<name>A0AAP7LUZ8_9STAP</name>
<gene>
    <name evidence="1" type="ORF">ASS94_01175</name>
</gene>
<sequence>MDSNAYLLKKDTEIIYSYDDIHELKEDFRLDLIKECNDINGLNDNCLKSDYLKSDYLDENKTLEQIKKLCKYRKEYIKNEGDNSFYTLSIYKYIDLY</sequence>
<organism evidence="1 2">
    <name type="scientific">Staphylococcus equorum</name>
    <dbReference type="NCBI Taxonomy" id="246432"/>
    <lineage>
        <taxon>Bacteria</taxon>
        <taxon>Bacillati</taxon>
        <taxon>Bacillota</taxon>
        <taxon>Bacilli</taxon>
        <taxon>Bacillales</taxon>
        <taxon>Staphylococcaceae</taxon>
        <taxon>Staphylococcus</taxon>
    </lineage>
</organism>
<dbReference type="EMBL" id="LNPX01000004">
    <property type="protein sequence ID" value="OEK58967.1"/>
    <property type="molecule type" value="Genomic_DNA"/>
</dbReference>